<dbReference type="InterPro" id="IPR027417">
    <property type="entry name" value="P-loop_NTPase"/>
</dbReference>
<sequence>MIERIFQNIPEGKITDADKQPFLMSLGWSRGLSWNDLLQSWRVLLISEAGAGKTYECRAQAQRLSAAGEPTFFVELASLATSELRTLLDDEEENRLNTWLSSQSDVATFFLDSIDELQLSLGSFERALKRFKKGIAGNLGRARIVITTRPVAFDSDLVRSLLPIPPTSTAKPSEDEFAMIAMRVEQKNNKTEKAPEWRTVALMPLSDAQIVKFACDQGVTNPDILLEDLRRRNAQEFARRPQDLIELCCDWREHKRIRTHYDQVAANVRIKLQPRDDRPEPAELSVEKAMVGASRLALAMLMTRRLTVRHNAASDDIHNEAALNPSIILPDWSPSERKALLERPLFGFASYGRVRFHHRSVAEYLAAQRLRELREAGMPLRALKRLLFAETRGKVIVRPSKRPVAGWLALGDDAIFEILRDNDPAVLLNEGDPETLTPMQRIQALRAYVERYGKGGWRGRQVPHIQIHRFASPELASEVTQIWSQGVENPDVRLTLLYLIEAGQLVQCANVAYQCACDPNADSTERTIALDAMVALEEPRLPEIAHAVANDVETWPDKIARAAIVRLFPRDISIEQLCKTLARLKQGKRDINDLSPQLSRLVENAQLDQSQLVSLRDGLVELVSDGLSWHKEWSHLISNRENLSDVLASVCVRGIGTNKDEQWLDACVLSTRLHDQAHSSDESHKALLNHINLFEAQDNEKLFWATDKLIQSLRVITDPWNRLVEIIYHDSSVRLTVARDLPWIKMTLANTERSTADRALVLQAALRLSPDEGQWQHHLSELEQLVADQTELLDVIAERRKLPKNNKELERMEARSIERKRQRDRTAAKNRASWILFWREVSQNPESAFSDERSWNTAWNLWRAMSQDGAAGQESGWNRRLIEEHFGKETADRLRRILMNIWRAESPTCASERPADQRNTYLVRWQLGLAAIYAEAEDPGWARQLTEEEARLAARFALVEINGLPAWLDSLIDAHSHAVDTIIGQELTWELSPKAKGAQSLLLQSISYAQSSRLYLPRLMSWLEERGDCLTDNHESTAAVQRLRQVIGVILERGDEKMRMQLFSIARQRLQNDLPIQFNFVWLATVIRIDPEIGVAELENRLRTIEPGPHSEAVTWFSVLFGDRIDSISLRDEVFTPSLLLRLLRLSYHHVRPNDDATHEGSYSPDVRDHAERARNEVVGALLDAKGEDGWAAKLEMSNDPLCAHFRDRIISVAEEHWAQEIDSIAFNDMQAISLDKTGEAPASTNEAMFAVLKDRLSDLDDLLLRDTSPREAWAGISDEKVMRREIARELSYAANGIYKIDQEAVTADEKETDIRLRSTTSDHEAIIELKLGDGRSAKDLRDTIYNQLVKKYMAPENSRTGCLLITLSKNRKWENPDNGQRIDLDELMLLLQAEIERVQEMMANAVSLSIHLLDLRTRLPVENR</sequence>
<keyword evidence="1" id="KW-0067">ATP-binding</keyword>
<proteinExistence type="predicted"/>
<accession>A0A427NJI1</accession>
<dbReference type="SUPFAM" id="SSF52540">
    <property type="entry name" value="P-loop containing nucleoside triphosphate hydrolases"/>
    <property type="match status" value="1"/>
</dbReference>
<keyword evidence="1" id="KW-0547">Nucleotide-binding</keyword>
<evidence type="ECO:0000313" key="1">
    <source>
        <dbReference type="EMBL" id="RSC02978.1"/>
    </source>
</evidence>
<dbReference type="RefSeq" id="WP_011694540.1">
    <property type="nucleotide sequence ID" value="NZ_CADETP010000009.1"/>
</dbReference>
<protein>
    <submittedName>
        <fullName evidence="1">ATP-binding protein</fullName>
    </submittedName>
</protein>
<dbReference type="Proteomes" id="UP000272140">
    <property type="component" value="Unassembled WGS sequence"/>
</dbReference>
<dbReference type="EMBL" id="RKIO01000004">
    <property type="protein sequence ID" value="RSC02978.1"/>
    <property type="molecule type" value="Genomic_DNA"/>
</dbReference>
<dbReference type="CDD" id="cd00009">
    <property type="entry name" value="AAA"/>
    <property type="match status" value="1"/>
</dbReference>
<gene>
    <name evidence="1" type="ORF">EGT41_26755</name>
</gene>
<dbReference type="Gene3D" id="3.40.50.300">
    <property type="entry name" value="P-loop containing nucleotide triphosphate hydrolases"/>
    <property type="match status" value="1"/>
</dbReference>
<evidence type="ECO:0000313" key="2">
    <source>
        <dbReference type="Proteomes" id="UP000272140"/>
    </source>
</evidence>
<name>A0A427NJI1_9BURK</name>
<dbReference type="GO" id="GO:0005524">
    <property type="term" value="F:ATP binding"/>
    <property type="evidence" value="ECO:0007669"/>
    <property type="project" value="UniProtKB-KW"/>
</dbReference>
<comment type="caution">
    <text evidence="1">The sequence shown here is derived from an EMBL/GenBank/DDBJ whole genome shotgun (WGS) entry which is preliminary data.</text>
</comment>
<organism evidence="1 2">
    <name type="scientific">Burkholderia cenocepacia</name>
    <dbReference type="NCBI Taxonomy" id="95486"/>
    <lineage>
        <taxon>Bacteria</taxon>
        <taxon>Pseudomonadati</taxon>
        <taxon>Pseudomonadota</taxon>
        <taxon>Betaproteobacteria</taxon>
        <taxon>Burkholderiales</taxon>
        <taxon>Burkholderiaceae</taxon>
        <taxon>Burkholderia</taxon>
        <taxon>Burkholderia cepacia complex</taxon>
    </lineage>
</organism>
<reference evidence="2" key="1">
    <citation type="submission" date="2018-11" db="EMBL/GenBank/DDBJ databases">
        <title>FDA dAtabase for Regulatory Grade micrObial Sequences (FDA-ARGOS): Supporting development and validation of Infectious Disease Dx tests.</title>
        <authorList>
            <person name="Goldberg B."/>
            <person name="Campos J."/>
            <person name="Tallon L."/>
            <person name="Sadzewicz L."/>
            <person name="Zhao X."/>
            <person name="Vavikolanu K."/>
            <person name="Mehta A."/>
            <person name="Aluvathingal J."/>
            <person name="Nadendla S."/>
            <person name="Geyer C."/>
            <person name="Nandy P."/>
            <person name="Yan Y."/>
            <person name="Sichtig H."/>
        </authorList>
    </citation>
    <scope>NUCLEOTIDE SEQUENCE [LARGE SCALE GENOMIC DNA]</scope>
    <source>
        <strain evidence="2">FDAARGOS_544</strain>
    </source>
</reference>